<keyword evidence="14" id="KW-0812">Transmembrane</keyword>
<evidence type="ECO:0000256" key="11">
    <source>
        <dbReference type="ARBA" id="ARBA00023326"/>
    </source>
</evidence>
<keyword evidence="14" id="KW-0472">Membrane</keyword>
<dbReference type="GO" id="GO:0071555">
    <property type="term" value="P:cell wall organization"/>
    <property type="evidence" value="ECO:0007669"/>
    <property type="project" value="UniProtKB-KW"/>
</dbReference>
<dbReference type="GO" id="GO:0000272">
    <property type="term" value="P:polysaccharide catabolic process"/>
    <property type="evidence" value="ECO:0007669"/>
    <property type="project" value="UniProtKB-KW"/>
</dbReference>
<comment type="caution">
    <text evidence="14">The sequence shown here is derived from an EMBL/GenBank/DDBJ whole genome shotgun (WGS) entry which is preliminary data.</text>
</comment>
<dbReference type="GO" id="GO:0004650">
    <property type="term" value="F:polygalacturonase activity"/>
    <property type="evidence" value="ECO:0007669"/>
    <property type="project" value="InterPro"/>
</dbReference>
<evidence type="ECO:0000256" key="6">
    <source>
        <dbReference type="ARBA" id="ARBA00022801"/>
    </source>
</evidence>
<keyword evidence="15" id="KW-1185">Reference proteome</keyword>
<keyword evidence="11" id="KW-0624">Polysaccharide degradation</keyword>
<evidence type="ECO:0000256" key="10">
    <source>
        <dbReference type="ARBA" id="ARBA00023316"/>
    </source>
</evidence>
<evidence type="ECO:0000256" key="7">
    <source>
        <dbReference type="ARBA" id="ARBA00023180"/>
    </source>
</evidence>
<dbReference type="PANTHER" id="PTHR31736">
    <property type="match status" value="1"/>
</dbReference>
<evidence type="ECO:0000256" key="3">
    <source>
        <dbReference type="ARBA" id="ARBA00022525"/>
    </source>
</evidence>
<keyword evidence="7" id="KW-0325">Glycoprotein</keyword>
<evidence type="ECO:0000256" key="13">
    <source>
        <dbReference type="RuleBase" id="RU361169"/>
    </source>
</evidence>
<evidence type="ECO:0000256" key="1">
    <source>
        <dbReference type="ARBA" id="ARBA00004613"/>
    </source>
</evidence>
<keyword evidence="8" id="KW-0119">Carbohydrate metabolism</keyword>
<dbReference type="Proteomes" id="UP000266272">
    <property type="component" value="Unassembled WGS sequence"/>
</dbReference>
<reference evidence="14 15" key="1">
    <citation type="journal article" date="2018" name="PLoS Pathog.">
        <title>Evolution of structural diversity of trichothecenes, a family of toxins produced by plant pathogenic and entomopathogenic fungi.</title>
        <authorList>
            <person name="Proctor R.H."/>
            <person name="McCormick S.P."/>
            <person name="Kim H.S."/>
            <person name="Cardoza R.E."/>
            <person name="Stanley A.M."/>
            <person name="Lindo L."/>
            <person name="Kelly A."/>
            <person name="Brown D.W."/>
            <person name="Lee T."/>
            <person name="Vaughan M.M."/>
            <person name="Alexander N.J."/>
            <person name="Busman M."/>
            <person name="Gutierrez S."/>
        </authorList>
    </citation>
    <scope>NUCLEOTIDE SEQUENCE [LARGE SCALE GENOMIC DNA]</scope>
    <source>
        <strain evidence="14 15">IBT 40837</strain>
    </source>
</reference>
<evidence type="ECO:0000313" key="15">
    <source>
        <dbReference type="Proteomes" id="UP000266272"/>
    </source>
</evidence>
<dbReference type="Gene3D" id="2.160.20.10">
    <property type="entry name" value="Single-stranded right-handed beta-helix, Pectin lyase-like"/>
    <property type="match status" value="1"/>
</dbReference>
<comment type="subcellular location">
    <subcellularLocation>
        <location evidence="1">Secreted</location>
    </subcellularLocation>
</comment>
<organism evidence="14 15">
    <name type="scientific">Trichoderma arundinaceum</name>
    <dbReference type="NCBI Taxonomy" id="490622"/>
    <lineage>
        <taxon>Eukaryota</taxon>
        <taxon>Fungi</taxon>
        <taxon>Dikarya</taxon>
        <taxon>Ascomycota</taxon>
        <taxon>Pezizomycotina</taxon>
        <taxon>Sordariomycetes</taxon>
        <taxon>Hypocreomycetidae</taxon>
        <taxon>Hypocreales</taxon>
        <taxon>Hypocreaceae</taxon>
        <taxon>Trichoderma</taxon>
    </lineage>
</organism>
<accession>A0A395NYS1</accession>
<dbReference type="SUPFAM" id="SSF51126">
    <property type="entry name" value="Pectin lyase-like"/>
    <property type="match status" value="1"/>
</dbReference>
<dbReference type="InterPro" id="IPR012334">
    <property type="entry name" value="Pectin_lyas_fold"/>
</dbReference>
<comment type="function">
    <text evidence="12">Pectinolytic enzyme involved in the degradation of xylogalacturonan (xga), a galacturonan backbone heavily substituted with xylose, and which is one important component of the hairy regions of pectin. Activity requires a galacturonic acid backbone substituted with xylose.</text>
</comment>
<gene>
    <name evidence="14" type="ORF">TARUN_1000</name>
</gene>
<dbReference type="InterPro" id="IPR000743">
    <property type="entry name" value="Glyco_hydro_28"/>
</dbReference>
<evidence type="ECO:0000313" key="14">
    <source>
        <dbReference type="EMBL" id="RFU81199.1"/>
    </source>
</evidence>
<keyword evidence="9 13" id="KW-0326">Glycosidase</keyword>
<keyword evidence="5" id="KW-0677">Repeat</keyword>
<evidence type="ECO:0000256" key="9">
    <source>
        <dbReference type="ARBA" id="ARBA00023295"/>
    </source>
</evidence>
<evidence type="ECO:0000256" key="2">
    <source>
        <dbReference type="ARBA" id="ARBA00008834"/>
    </source>
</evidence>
<evidence type="ECO:0000256" key="5">
    <source>
        <dbReference type="ARBA" id="ARBA00022737"/>
    </source>
</evidence>
<keyword evidence="10" id="KW-0961">Cell wall biogenesis/degradation</keyword>
<proteinExistence type="inferred from homology"/>
<dbReference type="GO" id="GO:0005576">
    <property type="term" value="C:extracellular region"/>
    <property type="evidence" value="ECO:0007669"/>
    <property type="project" value="UniProtKB-SubCell"/>
</dbReference>
<dbReference type="EMBL" id="PXOA01000062">
    <property type="protein sequence ID" value="RFU81199.1"/>
    <property type="molecule type" value="Genomic_DNA"/>
</dbReference>
<evidence type="ECO:0000256" key="8">
    <source>
        <dbReference type="ARBA" id="ARBA00023277"/>
    </source>
</evidence>
<dbReference type="PANTHER" id="PTHR31736:SF9">
    <property type="entry name" value="ENDO-XYLOGALACTURONAN HYDROLASE A-RELATED"/>
    <property type="match status" value="1"/>
</dbReference>
<keyword evidence="3" id="KW-0964">Secreted</keyword>
<evidence type="ECO:0000256" key="4">
    <source>
        <dbReference type="ARBA" id="ARBA00022729"/>
    </source>
</evidence>
<comment type="similarity">
    <text evidence="2 13">Belongs to the glycosyl hydrolase 28 family.</text>
</comment>
<dbReference type="Pfam" id="PF00295">
    <property type="entry name" value="Glyco_hydro_28"/>
    <property type="match status" value="1"/>
</dbReference>
<keyword evidence="4" id="KW-0732">Signal</keyword>
<dbReference type="OrthoDB" id="187139at2759"/>
<keyword evidence="6 13" id="KW-0378">Hydrolase</keyword>
<name>A0A395NYS1_TRIAR</name>
<sequence length="504" mass="56171">MKFSKTTQWAFALSGFCSSDFASGITTAHTIRKSASNTLEVFEIPGNVARSTTFQIKIRPTTDVTWHQVELFDTPIYEINATTGRAQVHHTSVGLFDFNEIVTLSIFPNSNIFSSIDTVKIRPLSYGINAKIRGRRIDLTLFEPKDIVVEVNGDVFNALHLFLGAMDGIKLPTSNHEHIHRYEAGYHELNETVRVLSGETVYLAPGAVVKGDFLFQNSSDAAILGRGVIYQSGSITVESSKNIRIEGLTILNPKHYSLTLGMADNVIVSKFRSISGVQWGDGIDVFCSTNIVLEKLFMRNSDDCIALYQHRWGYIGDSKNITVRDSTLWADVAHPIHIGIHGNSVDPETMEGVTISNIDILDHREPQVDYMGCIAINCGDENLIKDITIDNVRIEDFRIGMLFNFKVFFNPKYNTAPGRGIQNVKIKDVSYNGKGEVMSIITGYSETRSVDYVDFQGLIFNGREIWDGMAKPTWYQTADTLPMFVGGHVNNLTWSRGDLPGPSF</sequence>
<dbReference type="AlphaFoldDB" id="A0A395NYS1"/>
<evidence type="ECO:0000256" key="12">
    <source>
        <dbReference type="ARBA" id="ARBA00037278"/>
    </source>
</evidence>
<dbReference type="InterPro" id="IPR011050">
    <property type="entry name" value="Pectin_lyase_fold/virulence"/>
</dbReference>
<protein>
    <submittedName>
        <fullName evidence="14">Transmembrane</fullName>
    </submittedName>
</protein>